<dbReference type="InterPro" id="IPR039157">
    <property type="entry name" value="RBM18_RRM"/>
</dbReference>
<feature type="domain" description="RRM" evidence="8">
    <location>
        <begin position="122"/>
        <end position="198"/>
    </location>
</feature>
<evidence type="ECO:0000256" key="5">
    <source>
        <dbReference type="PROSITE-ProRule" id="PRU00176"/>
    </source>
</evidence>
<feature type="region of interest" description="Disordered" evidence="6">
    <location>
        <begin position="418"/>
        <end position="461"/>
    </location>
</feature>
<dbReference type="SUPFAM" id="SSF54928">
    <property type="entry name" value="RNA-binding domain, RBD"/>
    <property type="match status" value="1"/>
</dbReference>
<keyword evidence="10" id="KW-1185">Reference proteome</keyword>
<feature type="region of interest" description="Disordered" evidence="6">
    <location>
        <begin position="95"/>
        <end position="116"/>
    </location>
</feature>
<dbReference type="GO" id="GO:0003723">
    <property type="term" value="F:RNA binding"/>
    <property type="evidence" value="ECO:0007669"/>
    <property type="project" value="UniProtKB-UniRule"/>
</dbReference>
<dbReference type="PROSITE" id="PS50102">
    <property type="entry name" value="RRM"/>
    <property type="match status" value="1"/>
</dbReference>
<evidence type="ECO:0000313" key="9">
    <source>
        <dbReference type="EMBL" id="TWW65983.1"/>
    </source>
</evidence>
<proteinExistence type="predicted"/>
<protein>
    <recommendedName>
        <fullName evidence="1">Probable RNA-binding protein 18</fullName>
    </recommendedName>
    <alternativeName>
        <fullName evidence="4">RNA-binding motif protein 18</fullName>
    </alternativeName>
</protein>
<dbReference type="AlphaFoldDB" id="A0A5C6NFN1"/>
<name>A0A5C6NFN1_9TELE</name>
<evidence type="ECO:0000256" key="3">
    <source>
        <dbReference type="ARBA" id="ARBA00022884"/>
    </source>
</evidence>
<evidence type="ECO:0000256" key="2">
    <source>
        <dbReference type="ARBA" id="ARBA00022737"/>
    </source>
</evidence>
<dbReference type="Pfam" id="PF00076">
    <property type="entry name" value="RRM_1"/>
    <property type="match status" value="1"/>
</dbReference>
<accession>A0A5C6NFN1</accession>
<dbReference type="EMBL" id="RHFK02000013">
    <property type="protein sequence ID" value="TWW65983.1"/>
    <property type="molecule type" value="Genomic_DNA"/>
</dbReference>
<evidence type="ECO:0000256" key="6">
    <source>
        <dbReference type="SAM" id="MobiDB-lite"/>
    </source>
</evidence>
<dbReference type="CDD" id="cd12355">
    <property type="entry name" value="RRM_RBM18"/>
    <property type="match status" value="1"/>
</dbReference>
<comment type="caution">
    <text evidence="9">The sequence shown here is derived from an EMBL/GenBank/DDBJ whole genome shotgun (WGS) entry which is preliminary data.</text>
</comment>
<dbReference type="InterPro" id="IPR035979">
    <property type="entry name" value="RBD_domain_sf"/>
</dbReference>
<organism evidence="9 10">
    <name type="scientific">Takifugu flavidus</name>
    <name type="common">sansaifugu</name>
    <dbReference type="NCBI Taxonomy" id="433684"/>
    <lineage>
        <taxon>Eukaryota</taxon>
        <taxon>Metazoa</taxon>
        <taxon>Chordata</taxon>
        <taxon>Craniata</taxon>
        <taxon>Vertebrata</taxon>
        <taxon>Euteleostomi</taxon>
        <taxon>Actinopterygii</taxon>
        <taxon>Neopterygii</taxon>
        <taxon>Teleostei</taxon>
        <taxon>Neoteleostei</taxon>
        <taxon>Acanthomorphata</taxon>
        <taxon>Eupercaria</taxon>
        <taxon>Tetraodontiformes</taxon>
        <taxon>Tetradontoidea</taxon>
        <taxon>Tetraodontidae</taxon>
        <taxon>Takifugu</taxon>
    </lineage>
</organism>
<keyword evidence="7" id="KW-1133">Transmembrane helix</keyword>
<dbReference type="SMART" id="SM00360">
    <property type="entry name" value="RRM"/>
    <property type="match status" value="1"/>
</dbReference>
<keyword evidence="7" id="KW-0472">Membrane</keyword>
<feature type="region of interest" description="Disordered" evidence="6">
    <location>
        <begin position="59"/>
        <end position="81"/>
    </location>
</feature>
<feature type="compositionally biased region" description="Basic residues" evidence="6">
    <location>
        <begin position="373"/>
        <end position="384"/>
    </location>
</feature>
<dbReference type="Gene3D" id="3.30.70.330">
    <property type="match status" value="1"/>
</dbReference>
<keyword evidence="7" id="KW-0812">Transmembrane</keyword>
<feature type="compositionally biased region" description="Basic residues" evidence="6">
    <location>
        <begin position="447"/>
        <end position="461"/>
    </location>
</feature>
<gene>
    <name evidence="9" type="ORF">D4764_20G0000150</name>
</gene>
<keyword evidence="3 5" id="KW-0694">RNA-binding</keyword>
<dbReference type="InterPro" id="IPR012677">
    <property type="entry name" value="Nucleotide-bd_a/b_plait_sf"/>
</dbReference>
<keyword evidence="2" id="KW-0677">Repeat</keyword>
<feature type="region of interest" description="Disordered" evidence="6">
    <location>
        <begin position="365"/>
        <end position="384"/>
    </location>
</feature>
<evidence type="ECO:0000256" key="1">
    <source>
        <dbReference type="ARBA" id="ARBA00021141"/>
    </source>
</evidence>
<dbReference type="PANTHER" id="PTHR24012">
    <property type="entry name" value="RNA BINDING PROTEIN"/>
    <property type="match status" value="1"/>
</dbReference>
<reference evidence="9 10" key="1">
    <citation type="submission" date="2019-04" db="EMBL/GenBank/DDBJ databases">
        <title>Chromosome genome assembly for Takifugu flavidus.</title>
        <authorList>
            <person name="Xiao S."/>
        </authorList>
    </citation>
    <scope>NUCLEOTIDE SEQUENCE [LARGE SCALE GENOMIC DNA]</scope>
    <source>
        <strain evidence="9">HTHZ2018</strain>
        <tissue evidence="9">Muscle</tissue>
    </source>
</reference>
<dbReference type="InterPro" id="IPR000504">
    <property type="entry name" value="RRM_dom"/>
</dbReference>
<evidence type="ECO:0000256" key="7">
    <source>
        <dbReference type="SAM" id="Phobius"/>
    </source>
</evidence>
<dbReference type="Proteomes" id="UP000324091">
    <property type="component" value="Chromosome 20"/>
</dbReference>
<evidence type="ECO:0000259" key="8">
    <source>
        <dbReference type="PROSITE" id="PS50102"/>
    </source>
</evidence>
<sequence length="461" mass="51395">MSSAAGAVENASVISESVAHEGNRLWIGNIDPRITDFPFNALQRFSRLLGIPMLFVGKTKESSPGGREGWKPPSHRMEAQSRGGCCTSLHLLRPDVDTESPAPGKAGAVTPRQKGRRGHLTLPSAVFFTRFHLVKLLEKFGHVKQFDFLFHKSGPLEGQPRGYCFVNFNTREEAERAIQRLNGKLALSKKLVVRWAHAQVSIGVDSSTLLNPRHHGSDPIPGTSGHLAELQISVHSMSFGIGSGGRCCFAGDVWMDGDPLPSTFRWPFSGLCLSVSILLPLPVCVFIALSLRHQRFEGFRNEKTMPQSLEPSCSTAADEGPVTVNHLSTSAKIRAIEAKLQMMEENPDDFTGPSAYVYNKPPERKRWEPYSRSNHKNQSRPFRRHSVPFATSKAAAAPSVADTSAKIRAIEAKLQMMEENPDDFTGPSAYVYNKPPERKRWEPYSRSNHKNQSRPFRRFRR</sequence>
<evidence type="ECO:0000256" key="4">
    <source>
        <dbReference type="ARBA" id="ARBA00030780"/>
    </source>
</evidence>
<feature type="transmembrane region" description="Helical" evidence="7">
    <location>
        <begin position="266"/>
        <end position="291"/>
    </location>
</feature>
<evidence type="ECO:0000313" key="10">
    <source>
        <dbReference type="Proteomes" id="UP000324091"/>
    </source>
</evidence>